<dbReference type="AlphaFoldDB" id="A0A2T5GDM8"/>
<gene>
    <name evidence="2" type="ORF">HSCHL_0568</name>
</gene>
<dbReference type="Proteomes" id="UP000244180">
    <property type="component" value="Unassembled WGS sequence"/>
</dbReference>
<evidence type="ECO:0000313" key="2">
    <source>
        <dbReference type="EMBL" id="PTQ54289.1"/>
    </source>
</evidence>
<proteinExistence type="predicted"/>
<comment type="caution">
    <text evidence="2">The sequence shown here is derived from an EMBL/GenBank/DDBJ whole genome shotgun (WGS) entry which is preliminary data.</text>
</comment>
<organism evidence="2 3">
    <name type="scientific">Hydrogenibacillus schlegelii</name>
    <name type="common">Bacillus schlegelii</name>
    <dbReference type="NCBI Taxonomy" id="1484"/>
    <lineage>
        <taxon>Bacteria</taxon>
        <taxon>Bacillati</taxon>
        <taxon>Bacillota</taxon>
        <taxon>Bacilli</taxon>
        <taxon>Bacillales</taxon>
        <taxon>Bacillales Family X. Incertae Sedis</taxon>
        <taxon>Hydrogenibacillus</taxon>
    </lineage>
</organism>
<name>A0A2T5GDM8_HYDSH</name>
<dbReference type="EMBL" id="PEBV01000005">
    <property type="protein sequence ID" value="PTQ54289.1"/>
    <property type="molecule type" value="Genomic_DNA"/>
</dbReference>
<accession>A0A2T5GDM8</accession>
<feature type="region of interest" description="Disordered" evidence="1">
    <location>
        <begin position="30"/>
        <end position="51"/>
    </location>
</feature>
<reference evidence="2 3" key="1">
    <citation type="submission" date="2017-08" db="EMBL/GenBank/DDBJ databases">
        <title>Burning lignite coal seam in the remote Altai Mountains harbors a hydrogen-driven thermophilic microbial community.</title>
        <authorList>
            <person name="Kadnikov V.V."/>
            <person name="Mardanov A.V."/>
            <person name="Ivasenko D."/>
            <person name="Beletsky A.V."/>
            <person name="Karnachuk O.V."/>
            <person name="Ravin N.V."/>
        </authorList>
    </citation>
    <scope>NUCLEOTIDE SEQUENCE [LARGE SCALE GENOMIC DNA]</scope>
    <source>
        <strain evidence="2">AL33</strain>
    </source>
</reference>
<evidence type="ECO:0000256" key="1">
    <source>
        <dbReference type="SAM" id="MobiDB-lite"/>
    </source>
</evidence>
<evidence type="ECO:0000313" key="3">
    <source>
        <dbReference type="Proteomes" id="UP000244180"/>
    </source>
</evidence>
<protein>
    <submittedName>
        <fullName evidence="2">Uncharacterized protein</fullName>
    </submittedName>
</protein>
<sequence length="51" mass="5242">MRTPPGRIAGKRKTAVSAVFSLGGLLEDGPSDADRVARAAAGPKAVRRRPG</sequence>